<dbReference type="FunFam" id="3.30.160.60:FF:000184">
    <property type="entry name" value="Zinc finger protein 333"/>
    <property type="match status" value="9"/>
</dbReference>
<dbReference type="SUPFAM" id="SSF57667">
    <property type="entry name" value="beta-beta-alpha zinc fingers"/>
    <property type="match status" value="8"/>
</dbReference>
<keyword evidence="13" id="KW-0539">Nucleus</keyword>
<evidence type="ECO:0000256" key="3">
    <source>
        <dbReference type="ARBA" id="ARBA00022603"/>
    </source>
</evidence>
<dbReference type="SMART" id="SM00317">
    <property type="entry name" value="SET"/>
    <property type="match status" value="1"/>
</dbReference>
<dbReference type="AlphaFoldDB" id="A0A7D9EZK5"/>
<dbReference type="EMBL" id="CACRXK020010934">
    <property type="protein sequence ID" value="CAB4020400.1"/>
    <property type="molecule type" value="Genomic_DNA"/>
</dbReference>
<dbReference type="Gene3D" id="3.30.160.60">
    <property type="entry name" value="Classic Zinc Finger"/>
    <property type="match status" value="15"/>
</dbReference>
<evidence type="ECO:0000256" key="13">
    <source>
        <dbReference type="ARBA" id="ARBA00023242"/>
    </source>
</evidence>
<dbReference type="PANTHER" id="PTHR24394:SF44">
    <property type="entry name" value="ZINC FINGER PROTEIN 271-LIKE"/>
    <property type="match status" value="1"/>
</dbReference>
<evidence type="ECO:0000256" key="12">
    <source>
        <dbReference type="ARBA" id="ARBA00023163"/>
    </source>
</evidence>
<sequence length="923" mass="107966">CSFGEFGGQSLLKPWRTPSKNKRSISTSHQGSGFVTCYLLQDSLSGLKNMPGHDPRTKVKAKVYVDSQQKYFRFAMPKRRDDDLCLDSNKPASVINSGNSDKQVGLYSGGGAYIWNEVYGIEVDRSAYFPKQPRKRSTKVESDSSSDEEWLPGKDENNRKKFKPYKPEYINTESYQMKKRSFPIFKIVNTNISCFKRVSLLTTQSQPSTSTAATPEPEPKRRSIKFKCKSVKKPSRRSTRHTVRKNYTEDEVPDDDHYIYCDQCDDFYYGECPTHNFNIIEDNDTGAGKKTPGAMKSLPENLYVKPSTIPEAGMGVLAKEKLEVNTRFGPYRGDKILKEDLEEGRNTSYMWEIVQEGKIQCYIDGKDPSHSNWMRFVNCARCEDEQNIIAYQYHGEIFYRVYKEIDADSELLVWYGDEYAEQLGIPLFEEEEKQKEKRFEEGCHTCKHCGRMYTYLNYLQAHLKRCPMLVCTKLWECPHCSRKYSSEDYLNKNIVVSDVCELERDRIGDIPVDSYESGHKSGKHPHQCQHCGKTFTQQGNLKTHERTHSGERPYQCQHCGKTFTRQGNLKRHERTHSGERPYQCQQCGKTFTQQGSLKNHERTHSGERPYQCQHCDKTFTEQGHLKTHERTHSGERPYQCQHCGKTFTLQGSLKTHERTHSGERPYQCQHCSKTFTQQQHLKTHERRHTGERPYQCQHCGKTFTYQNVLKNHERTHSGERPYQCQHCGKTFTYQNVLKNHERTHSGERPYQCQHCGKTFTYQNVLKNHERTHSGERPYQCQHCGKTFTYQNVLKNHERTHSGERPYQCQHCGKTFTYQNVLKNHERTHSGERPYQCQHCGKTFTYQNVLKNHERTHSGERPYQCQHCGKTFTYQNVLKNHERTHSGERPYQCQHCGKTFTYQNVLKNHERTHSGERPYQCQHC</sequence>
<evidence type="ECO:0000256" key="10">
    <source>
        <dbReference type="ARBA" id="ARBA00023015"/>
    </source>
</evidence>
<dbReference type="InterPro" id="IPR001214">
    <property type="entry name" value="SET_dom"/>
</dbReference>
<keyword evidence="11" id="KW-0238">DNA-binding</keyword>
<feature type="compositionally biased region" description="Basic residues" evidence="14">
    <location>
        <begin position="229"/>
        <end position="244"/>
    </location>
</feature>
<dbReference type="FunFam" id="3.30.160.60:FF:001485">
    <property type="entry name" value="Krueppel-related zinc finger protein"/>
    <property type="match status" value="2"/>
</dbReference>
<accession>A0A7D9EZK5</accession>
<dbReference type="SMART" id="SM00355">
    <property type="entry name" value="ZnF_C2H2"/>
    <property type="match status" value="15"/>
</dbReference>
<dbReference type="InterPro" id="IPR044417">
    <property type="entry name" value="PRDM7_9_PR-SET"/>
</dbReference>
<evidence type="ECO:0000256" key="7">
    <source>
        <dbReference type="ARBA" id="ARBA00022737"/>
    </source>
</evidence>
<organism evidence="15 16">
    <name type="scientific">Paramuricea clavata</name>
    <name type="common">Red gorgonian</name>
    <name type="synonym">Violescent sea-whip</name>
    <dbReference type="NCBI Taxonomy" id="317549"/>
    <lineage>
        <taxon>Eukaryota</taxon>
        <taxon>Metazoa</taxon>
        <taxon>Cnidaria</taxon>
        <taxon>Anthozoa</taxon>
        <taxon>Octocorallia</taxon>
        <taxon>Malacalcyonacea</taxon>
        <taxon>Plexauridae</taxon>
        <taxon>Paramuricea</taxon>
    </lineage>
</organism>
<feature type="region of interest" description="Disordered" evidence="14">
    <location>
        <begin position="132"/>
        <end position="162"/>
    </location>
</feature>
<dbReference type="Proteomes" id="UP001152795">
    <property type="component" value="Unassembled WGS sequence"/>
</dbReference>
<evidence type="ECO:0000256" key="4">
    <source>
        <dbReference type="ARBA" id="ARBA00022679"/>
    </source>
</evidence>
<dbReference type="GO" id="GO:0000981">
    <property type="term" value="F:DNA-binding transcription factor activity, RNA polymerase II-specific"/>
    <property type="evidence" value="ECO:0007669"/>
    <property type="project" value="TreeGrafter"/>
</dbReference>
<keyword evidence="3" id="KW-0489">Methyltransferase</keyword>
<dbReference type="PROSITE" id="PS00028">
    <property type="entry name" value="ZINC_FINGER_C2H2_1"/>
    <property type="match status" value="14"/>
</dbReference>
<dbReference type="PROSITE" id="PS50280">
    <property type="entry name" value="SET"/>
    <property type="match status" value="1"/>
</dbReference>
<dbReference type="CDD" id="cd19193">
    <property type="entry name" value="PR-SET_PRDM7_9"/>
    <property type="match status" value="1"/>
</dbReference>
<feature type="region of interest" description="Disordered" evidence="14">
    <location>
        <begin position="229"/>
        <end position="248"/>
    </location>
</feature>
<evidence type="ECO:0000256" key="1">
    <source>
        <dbReference type="ARBA" id="ARBA00004123"/>
    </source>
</evidence>
<keyword evidence="5" id="KW-0949">S-adenosyl-L-methionine</keyword>
<gene>
    <name evidence="15" type="ORF">PACLA_8A071121</name>
</gene>
<dbReference type="InterPro" id="IPR036236">
    <property type="entry name" value="Znf_C2H2_sf"/>
</dbReference>
<dbReference type="FunFam" id="3.30.160.60:FF:002343">
    <property type="entry name" value="Zinc finger protein 33A"/>
    <property type="match status" value="1"/>
</dbReference>
<name>A0A7D9EZK5_PARCT</name>
<keyword evidence="10" id="KW-0805">Transcription regulation</keyword>
<dbReference type="PROSITE" id="PS50157">
    <property type="entry name" value="ZINC_FINGER_C2H2_2"/>
    <property type="match status" value="14"/>
</dbReference>
<comment type="caution">
    <text evidence="15">The sequence shown here is derived from an EMBL/GenBank/DDBJ whole genome shotgun (WGS) entry which is preliminary data.</text>
</comment>
<dbReference type="OrthoDB" id="40579at2759"/>
<dbReference type="Gene3D" id="2.170.270.10">
    <property type="entry name" value="SET domain"/>
    <property type="match status" value="1"/>
</dbReference>
<evidence type="ECO:0000256" key="9">
    <source>
        <dbReference type="ARBA" id="ARBA00022833"/>
    </source>
</evidence>
<dbReference type="InterPro" id="IPR046341">
    <property type="entry name" value="SET_dom_sf"/>
</dbReference>
<keyword evidence="4" id="KW-0808">Transferase</keyword>
<reference evidence="15" key="1">
    <citation type="submission" date="2020-04" db="EMBL/GenBank/DDBJ databases">
        <authorList>
            <person name="Alioto T."/>
            <person name="Alioto T."/>
            <person name="Gomez Garrido J."/>
        </authorList>
    </citation>
    <scope>NUCLEOTIDE SEQUENCE</scope>
    <source>
        <strain evidence="15">A484AB</strain>
    </source>
</reference>
<evidence type="ECO:0000256" key="2">
    <source>
        <dbReference type="ARBA" id="ARBA00006991"/>
    </source>
</evidence>
<evidence type="ECO:0000256" key="11">
    <source>
        <dbReference type="ARBA" id="ARBA00023125"/>
    </source>
</evidence>
<dbReference type="GO" id="GO:0003677">
    <property type="term" value="F:DNA binding"/>
    <property type="evidence" value="ECO:0007669"/>
    <property type="project" value="UniProtKB-KW"/>
</dbReference>
<proteinExistence type="inferred from homology"/>
<dbReference type="GO" id="GO:0008270">
    <property type="term" value="F:zinc ion binding"/>
    <property type="evidence" value="ECO:0007669"/>
    <property type="project" value="UniProtKB-KW"/>
</dbReference>
<dbReference type="GO" id="GO:0042054">
    <property type="term" value="F:histone methyltransferase activity"/>
    <property type="evidence" value="ECO:0007669"/>
    <property type="project" value="InterPro"/>
</dbReference>
<comment type="subcellular location">
    <subcellularLocation>
        <location evidence="1">Nucleus</location>
    </subcellularLocation>
</comment>
<dbReference type="PANTHER" id="PTHR24394">
    <property type="entry name" value="ZINC FINGER PROTEIN"/>
    <property type="match status" value="1"/>
</dbReference>
<feature type="non-terminal residue" evidence="15">
    <location>
        <position position="923"/>
    </location>
</feature>
<keyword evidence="7" id="KW-0677">Repeat</keyword>
<evidence type="ECO:0000256" key="14">
    <source>
        <dbReference type="SAM" id="MobiDB-lite"/>
    </source>
</evidence>
<evidence type="ECO:0000313" key="15">
    <source>
        <dbReference type="EMBL" id="CAB4020400.1"/>
    </source>
</evidence>
<keyword evidence="16" id="KW-1185">Reference proteome</keyword>
<keyword evidence="6" id="KW-0479">Metal-binding</keyword>
<evidence type="ECO:0000313" key="16">
    <source>
        <dbReference type="Proteomes" id="UP001152795"/>
    </source>
</evidence>
<protein>
    <submittedName>
        <fullName evidence="15">Zinc finger 2 homolog</fullName>
    </submittedName>
</protein>
<keyword evidence="8" id="KW-0863">Zinc-finger</keyword>
<comment type="similarity">
    <text evidence="2">Belongs to the krueppel C2H2-type zinc-finger protein family.</text>
</comment>
<dbReference type="GO" id="GO:0032259">
    <property type="term" value="P:methylation"/>
    <property type="evidence" value="ECO:0007669"/>
    <property type="project" value="UniProtKB-KW"/>
</dbReference>
<dbReference type="InterPro" id="IPR013087">
    <property type="entry name" value="Znf_C2H2_type"/>
</dbReference>
<dbReference type="FunFam" id="3.30.160.60:FF:001182">
    <property type="entry name" value="Zinc finger, C2H2 type"/>
    <property type="match status" value="1"/>
</dbReference>
<keyword evidence="12" id="KW-0804">Transcription</keyword>
<evidence type="ECO:0000256" key="8">
    <source>
        <dbReference type="ARBA" id="ARBA00022771"/>
    </source>
</evidence>
<dbReference type="Pfam" id="PF00096">
    <property type="entry name" value="zf-C2H2"/>
    <property type="match status" value="14"/>
</dbReference>
<dbReference type="FunFam" id="3.30.160.60:FF:000151">
    <property type="entry name" value="Zinc finger and SCAN domain-containing 21"/>
    <property type="match status" value="1"/>
</dbReference>
<feature type="non-terminal residue" evidence="15">
    <location>
        <position position="1"/>
    </location>
</feature>
<dbReference type="Pfam" id="PF21549">
    <property type="entry name" value="PRDM2_PR"/>
    <property type="match status" value="1"/>
</dbReference>
<evidence type="ECO:0000256" key="6">
    <source>
        <dbReference type="ARBA" id="ARBA00022723"/>
    </source>
</evidence>
<dbReference type="GO" id="GO:0005634">
    <property type="term" value="C:nucleus"/>
    <property type="evidence" value="ECO:0007669"/>
    <property type="project" value="UniProtKB-SubCell"/>
</dbReference>
<dbReference type="SUPFAM" id="SSF82199">
    <property type="entry name" value="SET domain"/>
    <property type="match status" value="1"/>
</dbReference>
<keyword evidence="9" id="KW-0862">Zinc</keyword>
<evidence type="ECO:0000256" key="5">
    <source>
        <dbReference type="ARBA" id="ARBA00022691"/>
    </source>
</evidence>